<dbReference type="KEGG" id="ovi:T265_04108"/>
<name>A0A074ZPC0_OPIVI</name>
<dbReference type="RefSeq" id="XP_009167018.1">
    <property type="nucleotide sequence ID" value="XM_009168754.1"/>
</dbReference>
<protein>
    <submittedName>
        <fullName evidence="1">Uncharacterized protein</fullName>
    </submittedName>
</protein>
<accession>A0A074ZPC0</accession>
<dbReference type="Proteomes" id="UP000054324">
    <property type="component" value="Unassembled WGS sequence"/>
</dbReference>
<dbReference type="EMBL" id="KL596682">
    <property type="protein sequence ID" value="KER29268.1"/>
    <property type="molecule type" value="Genomic_DNA"/>
</dbReference>
<reference evidence="1 2" key="1">
    <citation type="submission" date="2013-11" db="EMBL/GenBank/DDBJ databases">
        <title>Opisthorchis viverrini - life in the bile duct.</title>
        <authorList>
            <person name="Young N.D."/>
            <person name="Nagarajan N."/>
            <person name="Lin S.J."/>
            <person name="Korhonen P.K."/>
            <person name="Jex A.R."/>
            <person name="Hall R.S."/>
            <person name="Safavi-Hemami H."/>
            <person name="Kaewkong W."/>
            <person name="Bertrand D."/>
            <person name="Gao S."/>
            <person name="Seet Q."/>
            <person name="Wongkham S."/>
            <person name="Teh B.T."/>
            <person name="Wongkham C."/>
            <person name="Intapan P.M."/>
            <person name="Maleewong W."/>
            <person name="Yang X."/>
            <person name="Hu M."/>
            <person name="Wang Z."/>
            <person name="Hofmann A."/>
            <person name="Sternberg P.W."/>
            <person name="Tan P."/>
            <person name="Wang J."/>
            <person name="Gasser R.B."/>
        </authorList>
    </citation>
    <scope>NUCLEOTIDE SEQUENCE [LARGE SCALE GENOMIC DNA]</scope>
</reference>
<dbReference type="GeneID" id="20318294"/>
<keyword evidence="2" id="KW-1185">Reference proteome</keyword>
<sequence length="213" mass="24619">MPHMDKGLTVRTRNLKCLALINEKLFPRSNPLTYRSRCQILGLEPLFLRRFKMNLTVLHHLLHKNVFIAEARPNVNPRPHYRLSKSCNLLVYPPARTNLRHHFFLVNYARIWNRLPEQLQNITHHHTFLSPQTNSLAVSLLPPYSHCTCVLRDLLHQRLYAICLFELTEPSSLALLSSDWQMTAGSWGICQCTKFIKMVAGVFIIALTALMPA</sequence>
<dbReference type="STRING" id="6198.A0A074ZPC0"/>
<dbReference type="CTD" id="20318294"/>
<organism evidence="1 2">
    <name type="scientific">Opisthorchis viverrini</name>
    <name type="common">Southeast Asian liver fluke</name>
    <dbReference type="NCBI Taxonomy" id="6198"/>
    <lineage>
        <taxon>Eukaryota</taxon>
        <taxon>Metazoa</taxon>
        <taxon>Spiralia</taxon>
        <taxon>Lophotrochozoa</taxon>
        <taxon>Platyhelminthes</taxon>
        <taxon>Trematoda</taxon>
        <taxon>Digenea</taxon>
        <taxon>Opisthorchiida</taxon>
        <taxon>Opisthorchiata</taxon>
        <taxon>Opisthorchiidae</taxon>
        <taxon>Opisthorchis</taxon>
    </lineage>
</organism>
<dbReference type="AlphaFoldDB" id="A0A074ZPC0"/>
<evidence type="ECO:0000313" key="1">
    <source>
        <dbReference type="EMBL" id="KER29268.1"/>
    </source>
</evidence>
<gene>
    <name evidence="1" type="ORF">T265_04108</name>
</gene>
<evidence type="ECO:0000313" key="2">
    <source>
        <dbReference type="Proteomes" id="UP000054324"/>
    </source>
</evidence>
<proteinExistence type="predicted"/>